<gene>
    <name evidence="1" type="ORF">CFK41_14480</name>
</gene>
<dbReference type="Proteomes" id="UP000217889">
    <property type="component" value="Chromosome"/>
</dbReference>
<reference evidence="1 2" key="1">
    <citation type="journal article" date="2014" name="Int. J. Syst. Evol. Microbiol.">
        <title>Brachybacterium ginsengisoli sp. nov., isolated from soil of a ginseng field.</title>
        <authorList>
            <person name="Hoang V.A."/>
            <person name="Kim Y.J."/>
            <person name="Nguyen N.L."/>
            <person name="Yang D.C."/>
        </authorList>
    </citation>
    <scope>NUCLEOTIDE SEQUENCE [LARGE SCALE GENOMIC DNA]</scope>
    <source>
        <strain evidence="1 2">DCY80</strain>
    </source>
</reference>
<name>A0A291H039_9MICO</name>
<dbReference type="OrthoDB" id="4870479at2"/>
<proteinExistence type="predicted"/>
<dbReference type="EMBL" id="CP023564">
    <property type="protein sequence ID" value="ATG55848.1"/>
    <property type="molecule type" value="Genomic_DNA"/>
</dbReference>
<evidence type="ECO:0000313" key="1">
    <source>
        <dbReference type="EMBL" id="ATG55848.1"/>
    </source>
</evidence>
<dbReference type="AlphaFoldDB" id="A0A291H039"/>
<evidence type="ECO:0000313" key="2">
    <source>
        <dbReference type="Proteomes" id="UP000217889"/>
    </source>
</evidence>
<keyword evidence="2" id="KW-1185">Reference proteome</keyword>
<accession>A0A291H039</accession>
<protein>
    <recommendedName>
        <fullName evidence="3">DUF429 domain-containing protein</fullName>
    </recommendedName>
</protein>
<organism evidence="1 2">
    <name type="scientific">Brachybacterium ginsengisoli</name>
    <dbReference type="NCBI Taxonomy" id="1331682"/>
    <lineage>
        <taxon>Bacteria</taxon>
        <taxon>Bacillati</taxon>
        <taxon>Actinomycetota</taxon>
        <taxon>Actinomycetes</taxon>
        <taxon>Micrococcales</taxon>
        <taxon>Dermabacteraceae</taxon>
        <taxon>Brachybacterium</taxon>
    </lineage>
</organism>
<dbReference type="Pfam" id="PF04250">
    <property type="entry name" value="DUF429"/>
    <property type="match status" value="1"/>
</dbReference>
<sequence length="247" mass="26456">MRTVTPRLIAGIDLAADPRRTGLAVLREEDDAVRIVDVHVGASDDDVLAAILPAQKAGVDVPFGWPRRFVDLVAGHQAGDLEPPLNTGPDWRRSVLYRETDLEVHRRVGKTPLSVAADKIAYPAIRWAAIASRLREQDIPTPLDGSGVACEVYPGAALAAWGFGAQRYKKAAGAQVRGELVEALGARWPWLDWAGHQGVCAASDDALDAVIAAVVAREVFLGRAIAPRAELAASAADEGWIWLPTPE</sequence>
<evidence type="ECO:0008006" key="3">
    <source>
        <dbReference type="Google" id="ProtNLM"/>
    </source>
</evidence>
<dbReference type="KEGG" id="bgg:CFK41_14480"/>
<dbReference type="InterPro" id="IPR007362">
    <property type="entry name" value="DUF429"/>
</dbReference>